<evidence type="ECO:0000313" key="2">
    <source>
        <dbReference type="EMBL" id="KAK1123771.1"/>
    </source>
</evidence>
<accession>A0AA40FR23</accession>
<keyword evidence="3" id="KW-1185">Reference proteome</keyword>
<evidence type="ECO:0000313" key="3">
    <source>
        <dbReference type="Proteomes" id="UP001177670"/>
    </source>
</evidence>
<dbReference type="InterPro" id="IPR037020">
    <property type="entry name" value="Hemocyanin_C_sf"/>
</dbReference>
<dbReference type="PANTHER" id="PTHR11511">
    <property type="entry name" value="LARVAL STORAGE PROTEIN/PHENOLOXIDASE"/>
    <property type="match status" value="1"/>
</dbReference>
<reference evidence="2" key="1">
    <citation type="submission" date="2021-10" db="EMBL/GenBank/DDBJ databases">
        <title>Melipona bicolor Genome sequencing and assembly.</title>
        <authorList>
            <person name="Araujo N.S."/>
            <person name="Arias M.C."/>
        </authorList>
    </citation>
    <scope>NUCLEOTIDE SEQUENCE</scope>
    <source>
        <strain evidence="2">USP_2M_L1-L4_2017</strain>
        <tissue evidence="2">Whole body</tissue>
    </source>
</reference>
<dbReference type="InterPro" id="IPR014756">
    <property type="entry name" value="Ig_E-set"/>
</dbReference>
<dbReference type="EMBL" id="JAHYIQ010000020">
    <property type="protein sequence ID" value="KAK1123771.1"/>
    <property type="molecule type" value="Genomic_DNA"/>
</dbReference>
<comment type="caution">
    <text evidence="2">The sequence shown here is derived from an EMBL/GenBank/DDBJ whole genome shotgun (WGS) entry which is preliminary data.</text>
</comment>
<protein>
    <recommendedName>
        <fullName evidence="1">Hemocyanin C-terminal domain-containing protein</fullName>
    </recommendedName>
</protein>
<sequence>MSSEQYYEKLNKAISGSEPFAYSERMFGFPERLTLPRGKPEGMRFKMFFFLSPLEGGSINTYELPMIGKMTYDGRPFGFPLDRPTWSWNFTIPNMYFKDVYIYNRQYEKEKLNY</sequence>
<name>A0AA40FR23_9HYME</name>
<feature type="domain" description="Hemocyanin C-terminal" evidence="1">
    <location>
        <begin position="2"/>
        <end position="103"/>
    </location>
</feature>
<organism evidence="2 3">
    <name type="scientific">Melipona bicolor</name>
    <dbReference type="NCBI Taxonomy" id="60889"/>
    <lineage>
        <taxon>Eukaryota</taxon>
        <taxon>Metazoa</taxon>
        <taxon>Ecdysozoa</taxon>
        <taxon>Arthropoda</taxon>
        <taxon>Hexapoda</taxon>
        <taxon>Insecta</taxon>
        <taxon>Pterygota</taxon>
        <taxon>Neoptera</taxon>
        <taxon>Endopterygota</taxon>
        <taxon>Hymenoptera</taxon>
        <taxon>Apocrita</taxon>
        <taxon>Aculeata</taxon>
        <taxon>Apoidea</taxon>
        <taxon>Anthophila</taxon>
        <taxon>Apidae</taxon>
        <taxon>Melipona</taxon>
    </lineage>
</organism>
<dbReference type="PANTHER" id="PTHR11511:SF5">
    <property type="entry name" value="FAT-BODY PROTEIN 1-RELATED"/>
    <property type="match status" value="1"/>
</dbReference>
<dbReference type="Gene3D" id="2.60.40.1520">
    <property type="entry name" value="Hemocyanin, C-terminal domain"/>
    <property type="match status" value="1"/>
</dbReference>
<gene>
    <name evidence="2" type="ORF">K0M31_008466</name>
</gene>
<dbReference type="Proteomes" id="UP001177670">
    <property type="component" value="Unassembled WGS sequence"/>
</dbReference>
<dbReference type="SUPFAM" id="SSF81296">
    <property type="entry name" value="E set domains"/>
    <property type="match status" value="1"/>
</dbReference>
<dbReference type="InterPro" id="IPR013788">
    <property type="entry name" value="Hemocyanin/hexamerin"/>
</dbReference>
<dbReference type="GO" id="GO:0005615">
    <property type="term" value="C:extracellular space"/>
    <property type="evidence" value="ECO:0007669"/>
    <property type="project" value="UniProtKB-ARBA"/>
</dbReference>
<dbReference type="AlphaFoldDB" id="A0AA40FR23"/>
<dbReference type="InterPro" id="IPR005203">
    <property type="entry name" value="Hemocyanin_C"/>
</dbReference>
<proteinExistence type="predicted"/>
<evidence type="ECO:0000259" key="1">
    <source>
        <dbReference type="Pfam" id="PF03723"/>
    </source>
</evidence>
<dbReference type="Pfam" id="PF03723">
    <property type="entry name" value="Hemocyanin_C"/>
    <property type="match status" value="1"/>
</dbReference>